<accession>A0AAD8ADC3</accession>
<comment type="caution">
    <text evidence="1">The sequence shown here is derived from an EMBL/GenBank/DDBJ whole genome shotgun (WGS) entry which is preliminary data.</text>
</comment>
<reference evidence="1" key="2">
    <citation type="submission" date="2023-05" db="EMBL/GenBank/DDBJ databases">
        <authorList>
            <person name="Fouks B."/>
        </authorList>
    </citation>
    <scope>NUCLEOTIDE SEQUENCE</scope>
    <source>
        <strain evidence="1">Stay&amp;Tobe</strain>
        <tissue evidence="1">Testes</tissue>
    </source>
</reference>
<proteinExistence type="predicted"/>
<feature type="non-terminal residue" evidence="1">
    <location>
        <position position="1"/>
    </location>
</feature>
<protein>
    <submittedName>
        <fullName evidence="1">Uncharacterized protein</fullName>
    </submittedName>
</protein>
<organism evidence="1 2">
    <name type="scientific">Diploptera punctata</name>
    <name type="common">Pacific beetle cockroach</name>
    <dbReference type="NCBI Taxonomy" id="6984"/>
    <lineage>
        <taxon>Eukaryota</taxon>
        <taxon>Metazoa</taxon>
        <taxon>Ecdysozoa</taxon>
        <taxon>Arthropoda</taxon>
        <taxon>Hexapoda</taxon>
        <taxon>Insecta</taxon>
        <taxon>Pterygota</taxon>
        <taxon>Neoptera</taxon>
        <taxon>Polyneoptera</taxon>
        <taxon>Dictyoptera</taxon>
        <taxon>Blattodea</taxon>
        <taxon>Blaberoidea</taxon>
        <taxon>Blaberidae</taxon>
        <taxon>Diplopterinae</taxon>
        <taxon>Diploptera</taxon>
    </lineage>
</organism>
<dbReference type="Proteomes" id="UP001233999">
    <property type="component" value="Unassembled WGS sequence"/>
</dbReference>
<name>A0AAD8ADC3_DIPPU</name>
<evidence type="ECO:0000313" key="1">
    <source>
        <dbReference type="EMBL" id="KAJ9596946.1"/>
    </source>
</evidence>
<dbReference type="AlphaFoldDB" id="A0AAD8ADC3"/>
<dbReference type="EMBL" id="JASPKZ010001953">
    <property type="protein sequence ID" value="KAJ9596946.1"/>
    <property type="molecule type" value="Genomic_DNA"/>
</dbReference>
<reference evidence="1" key="1">
    <citation type="journal article" date="2023" name="IScience">
        <title>Live-bearing cockroach genome reveals convergent evolutionary mechanisms linked to viviparity in insects and beyond.</title>
        <authorList>
            <person name="Fouks B."/>
            <person name="Harrison M.C."/>
            <person name="Mikhailova A.A."/>
            <person name="Marchal E."/>
            <person name="English S."/>
            <person name="Carruthers M."/>
            <person name="Jennings E.C."/>
            <person name="Chiamaka E.L."/>
            <person name="Frigard R.A."/>
            <person name="Pippel M."/>
            <person name="Attardo G.M."/>
            <person name="Benoit J.B."/>
            <person name="Bornberg-Bauer E."/>
            <person name="Tobe S.S."/>
        </authorList>
    </citation>
    <scope>NUCLEOTIDE SEQUENCE</scope>
    <source>
        <strain evidence="1">Stay&amp;Tobe</strain>
    </source>
</reference>
<feature type="non-terminal residue" evidence="1">
    <location>
        <position position="119"/>
    </location>
</feature>
<gene>
    <name evidence="1" type="ORF">L9F63_012016</name>
</gene>
<evidence type="ECO:0000313" key="2">
    <source>
        <dbReference type="Proteomes" id="UP001233999"/>
    </source>
</evidence>
<sequence length="119" mass="13387">DYAATMRDYEEQRTCIKFCFKLAFECKTNKNIDRCSKHFERRFEHSSRTKIRGIAAVGPEKFWNVGFDCESGHSPFLCSDTRCVDGPGSCPASLDVQGMSKVSQNAPAGIFGRHSVFVH</sequence>
<keyword evidence="2" id="KW-1185">Reference proteome</keyword>